<dbReference type="Gene3D" id="3.30.2010.10">
    <property type="entry name" value="Metalloproteases ('zincins'), catalytic domain"/>
    <property type="match status" value="1"/>
</dbReference>
<name>A0ABT4GB25_9BACL</name>
<dbReference type="PANTHER" id="PTHR34978">
    <property type="entry name" value="POSSIBLE SENSOR-TRANSDUCER PROTEIN BLAR"/>
    <property type="match status" value="1"/>
</dbReference>
<dbReference type="Proteomes" id="UP001527099">
    <property type="component" value="Unassembled WGS sequence"/>
</dbReference>
<dbReference type="EMBL" id="JAMDMX010000033">
    <property type="protein sequence ID" value="MCY9693389.1"/>
    <property type="molecule type" value="Genomic_DNA"/>
</dbReference>
<keyword evidence="1" id="KW-1133">Transmembrane helix</keyword>
<reference evidence="3 4" key="1">
    <citation type="submission" date="2022-05" db="EMBL/GenBank/DDBJ databases">
        <title>Genome Sequencing of Bee-Associated Microbes.</title>
        <authorList>
            <person name="Dunlap C."/>
        </authorList>
    </citation>
    <scope>NUCLEOTIDE SEQUENCE [LARGE SCALE GENOMIC DNA]</scope>
    <source>
        <strain evidence="3 4">NRRL B-14421</strain>
    </source>
</reference>
<evidence type="ECO:0000256" key="1">
    <source>
        <dbReference type="SAM" id="Phobius"/>
    </source>
</evidence>
<gene>
    <name evidence="3" type="ORF">M5X19_10865</name>
</gene>
<keyword evidence="4" id="KW-1185">Reference proteome</keyword>
<evidence type="ECO:0000259" key="2">
    <source>
        <dbReference type="Pfam" id="PF05569"/>
    </source>
</evidence>
<evidence type="ECO:0000313" key="3">
    <source>
        <dbReference type="EMBL" id="MCY9693389.1"/>
    </source>
</evidence>
<evidence type="ECO:0000313" key="4">
    <source>
        <dbReference type="Proteomes" id="UP001527099"/>
    </source>
</evidence>
<dbReference type="RefSeq" id="WP_268614919.1">
    <property type="nucleotide sequence ID" value="NZ_JAMDMX010000033.1"/>
</dbReference>
<keyword evidence="1" id="KW-0812">Transmembrane</keyword>
<dbReference type="InterPro" id="IPR052173">
    <property type="entry name" value="Beta-lactam_resp_regulator"/>
</dbReference>
<comment type="caution">
    <text evidence="3">The sequence shown here is derived from an EMBL/GenBank/DDBJ whole genome shotgun (WGS) entry which is preliminary data.</text>
</comment>
<feature type="transmembrane region" description="Helical" evidence="1">
    <location>
        <begin position="62"/>
        <end position="80"/>
    </location>
</feature>
<sequence>MKPILKSKLAFMAIIVMGIFILVQMGLYLVHEIWDVEFKLNLFQYCLTALKEKTWSHSGVKLLFNLLIIYTATNILFKLVKQNYQTYKWEQIFDRRKHKKLTKRLNNKYRSWNTEILVVQDNSFIALAIGLIKPRIVISTKVLEIFEEEEVKAILLHERFHCMNYDPLKVFITSLISVGMNYVPVIKNLFYYYKTWTELIADYYAVKEMGSSYTLGKVLLRLTKIVPIKHLQFGVSFSDVSINYRIMQVIEPEHKIRVPAIYFKSVMFTFLILLIMIGTVLGGCS</sequence>
<protein>
    <submittedName>
        <fullName evidence="3">M56 family metallopeptidase</fullName>
    </submittedName>
</protein>
<dbReference type="Pfam" id="PF05569">
    <property type="entry name" value="Peptidase_M56"/>
    <property type="match status" value="1"/>
</dbReference>
<accession>A0ABT4GB25</accession>
<feature type="transmembrane region" description="Helical" evidence="1">
    <location>
        <begin position="261"/>
        <end position="282"/>
    </location>
</feature>
<feature type="transmembrane region" description="Helical" evidence="1">
    <location>
        <begin position="9"/>
        <end position="30"/>
    </location>
</feature>
<feature type="domain" description="Peptidase M56" evidence="2">
    <location>
        <begin position="80"/>
        <end position="246"/>
    </location>
</feature>
<keyword evidence="1" id="KW-0472">Membrane</keyword>
<proteinExistence type="predicted"/>
<dbReference type="CDD" id="cd07326">
    <property type="entry name" value="M56_BlaR1_MecR1_like"/>
    <property type="match status" value="1"/>
</dbReference>
<dbReference type="InterPro" id="IPR008756">
    <property type="entry name" value="Peptidase_M56"/>
</dbReference>
<dbReference type="PANTHER" id="PTHR34978:SF3">
    <property type="entry name" value="SLR0241 PROTEIN"/>
    <property type="match status" value="1"/>
</dbReference>
<organism evidence="3 4">
    <name type="scientific">Paenibacillus alginolyticus</name>
    <dbReference type="NCBI Taxonomy" id="59839"/>
    <lineage>
        <taxon>Bacteria</taxon>
        <taxon>Bacillati</taxon>
        <taxon>Bacillota</taxon>
        <taxon>Bacilli</taxon>
        <taxon>Bacillales</taxon>
        <taxon>Paenibacillaceae</taxon>
        <taxon>Paenibacillus</taxon>
    </lineage>
</organism>